<gene>
    <name evidence="1" type="ORF">TGAM01_v201479</name>
</gene>
<evidence type="ECO:0000313" key="2">
    <source>
        <dbReference type="Proteomes" id="UP000054821"/>
    </source>
</evidence>
<dbReference type="GeneID" id="36347331"/>
<accession>A0A2P4ZY62</accession>
<name>A0A2P4ZY62_9HYPO</name>
<dbReference type="EMBL" id="JPDN02000004">
    <property type="protein sequence ID" value="PON29230.1"/>
    <property type="molecule type" value="Genomic_DNA"/>
</dbReference>
<comment type="caution">
    <text evidence="1">The sequence shown here is derived from an EMBL/GenBank/DDBJ whole genome shotgun (WGS) entry which is preliminary data.</text>
</comment>
<proteinExistence type="predicted"/>
<organism evidence="1 2">
    <name type="scientific">Trichoderma gamsii</name>
    <dbReference type="NCBI Taxonomy" id="398673"/>
    <lineage>
        <taxon>Eukaryota</taxon>
        <taxon>Fungi</taxon>
        <taxon>Dikarya</taxon>
        <taxon>Ascomycota</taxon>
        <taxon>Pezizomycotina</taxon>
        <taxon>Sordariomycetes</taxon>
        <taxon>Hypocreomycetidae</taxon>
        <taxon>Hypocreales</taxon>
        <taxon>Hypocreaceae</taxon>
        <taxon>Trichoderma</taxon>
    </lineage>
</organism>
<keyword evidence="2" id="KW-1185">Reference proteome</keyword>
<sequence>MADKSFATPRRPMLVVATDKQRPRPRRLDRARDVAHLPPELSSSTRSTAFLLHSTEHFRSPIWRSHAKPCIPYRSTQGTRILSSPSIAMY</sequence>
<dbReference type="RefSeq" id="XP_024406385.1">
    <property type="nucleotide sequence ID" value="XM_024548774.1"/>
</dbReference>
<dbReference type="Proteomes" id="UP000054821">
    <property type="component" value="Unassembled WGS sequence"/>
</dbReference>
<protein>
    <submittedName>
        <fullName evidence="1">Uncharacterized protein</fullName>
    </submittedName>
</protein>
<dbReference type="AlphaFoldDB" id="A0A2P4ZY62"/>
<reference evidence="1 2" key="1">
    <citation type="journal article" date="2016" name="Genome Announc.">
        <title>Draft Whole-Genome Sequence of Trichoderma gamsii T6085, a Promising Biocontrol Agent of Fusarium Head Blight on Wheat.</title>
        <authorList>
            <person name="Baroncelli R."/>
            <person name="Zapparata A."/>
            <person name="Piaggeschi G."/>
            <person name="Sarrocco S."/>
            <person name="Vannacci G."/>
        </authorList>
    </citation>
    <scope>NUCLEOTIDE SEQUENCE [LARGE SCALE GENOMIC DNA]</scope>
    <source>
        <strain evidence="1 2">T6085</strain>
    </source>
</reference>
<evidence type="ECO:0000313" key="1">
    <source>
        <dbReference type="EMBL" id="PON29230.1"/>
    </source>
</evidence>